<sequence>MAESGSGDPSGQRVPAPGGSGIGTLMGRRPPAGISPGRLPSMRSRDLTLGGVKKKTFAPNIIGRKVKEETKVEGGQSRGRRDADRGRGPRERGRGRGRAQVIQSHSIFEQGPGEMMMKKRGGYETERDAPSVGPSPIINIKKEKRETEEETKEILRSLERDNFIDDPFLRSEQRSCPVQLPLAVSGWGFKEEFSKADVKVEKVEDDCDPMEPAVDVKQEPEEIEINKSEATFKPPPLPEPAVLPELLHSWSQSKGEELFFMQLPDSLPGQPPTKEHKPVKTEVQTEDGQSMLLKTESQEEEAEDNSCNLKDLREGVVGKMLVRKSGRVQLILGQVIFDVSLGTSCSFLQELVSIGTEGRPGDLTVLGKIKHKMVCSPDFEALLQNSV</sequence>
<dbReference type="Pfam" id="PF05132">
    <property type="entry name" value="RNA_pol_Rpc4"/>
    <property type="match status" value="1"/>
</dbReference>
<dbReference type="GO" id="GO:0005666">
    <property type="term" value="C:RNA polymerase III complex"/>
    <property type="evidence" value="ECO:0007669"/>
    <property type="project" value="InterPro"/>
</dbReference>
<name>A0A6P7NEX8_BETSP</name>
<feature type="region of interest" description="Disordered" evidence="1">
    <location>
        <begin position="266"/>
        <end position="305"/>
    </location>
</feature>
<evidence type="ECO:0000313" key="3">
    <source>
        <dbReference type="RefSeq" id="XP_029016680.1"/>
    </source>
</evidence>
<dbReference type="CTD" id="661"/>
<dbReference type="PANTHER" id="PTHR13408:SF5">
    <property type="entry name" value="DNA-DIRECTED RNA POLYMERASE III SUBUNIT RPC4"/>
    <property type="match status" value="1"/>
</dbReference>
<feature type="region of interest" description="Disordered" evidence="1">
    <location>
        <begin position="1"/>
        <end position="115"/>
    </location>
</feature>
<evidence type="ECO:0000256" key="1">
    <source>
        <dbReference type="SAM" id="MobiDB-lite"/>
    </source>
</evidence>
<dbReference type="KEGG" id="bspl:114861521"/>
<dbReference type="GeneID" id="114861521"/>
<dbReference type="GO" id="GO:0003677">
    <property type="term" value="F:DNA binding"/>
    <property type="evidence" value="ECO:0007669"/>
    <property type="project" value="InterPro"/>
</dbReference>
<dbReference type="RefSeq" id="XP_029016680.1">
    <property type="nucleotide sequence ID" value="XM_029160847.3"/>
</dbReference>
<keyword evidence="2" id="KW-1185">Reference proteome</keyword>
<protein>
    <submittedName>
        <fullName evidence="3">DNA-directed RNA polymerase III subunit RPC4</fullName>
    </submittedName>
</protein>
<gene>
    <name evidence="3" type="primary">polr3d</name>
</gene>
<dbReference type="Proteomes" id="UP000515150">
    <property type="component" value="Chromosome 9"/>
</dbReference>
<proteinExistence type="predicted"/>
<keyword evidence="3" id="KW-0240">DNA-directed RNA polymerase</keyword>
<dbReference type="OrthoDB" id="5836119at2759"/>
<reference evidence="3" key="1">
    <citation type="submission" date="2025-08" db="UniProtKB">
        <authorList>
            <consortium name="RefSeq"/>
        </authorList>
    </citation>
    <scope>IDENTIFICATION</scope>
</reference>
<dbReference type="PANTHER" id="PTHR13408">
    <property type="entry name" value="DNA-DIRECTED RNA POLYMERASE III"/>
    <property type="match status" value="1"/>
</dbReference>
<dbReference type="AlphaFoldDB" id="A0A6P7NEX8"/>
<keyword evidence="3" id="KW-0804">Transcription</keyword>
<organism evidence="2 3">
    <name type="scientific">Betta splendens</name>
    <name type="common">Siamese fighting fish</name>
    <dbReference type="NCBI Taxonomy" id="158456"/>
    <lineage>
        <taxon>Eukaryota</taxon>
        <taxon>Metazoa</taxon>
        <taxon>Chordata</taxon>
        <taxon>Craniata</taxon>
        <taxon>Vertebrata</taxon>
        <taxon>Euteleostomi</taxon>
        <taxon>Actinopterygii</taxon>
        <taxon>Neopterygii</taxon>
        <taxon>Teleostei</taxon>
        <taxon>Neoteleostei</taxon>
        <taxon>Acanthomorphata</taxon>
        <taxon>Anabantaria</taxon>
        <taxon>Anabantiformes</taxon>
        <taxon>Anabantoidei</taxon>
        <taxon>Osphronemidae</taxon>
        <taxon>Betta</taxon>
    </lineage>
</organism>
<accession>A0A6P7NEX8</accession>
<evidence type="ECO:0000313" key="2">
    <source>
        <dbReference type="Proteomes" id="UP000515150"/>
    </source>
</evidence>
<feature type="compositionally biased region" description="Basic and acidic residues" evidence="1">
    <location>
        <begin position="79"/>
        <end position="94"/>
    </location>
</feature>
<dbReference type="GO" id="GO:0042797">
    <property type="term" value="P:tRNA transcription by RNA polymerase III"/>
    <property type="evidence" value="ECO:0007669"/>
    <property type="project" value="TreeGrafter"/>
</dbReference>
<dbReference type="InParanoid" id="A0A6P7NEX8"/>
<dbReference type="InterPro" id="IPR007811">
    <property type="entry name" value="RPC4"/>
</dbReference>